<feature type="compositionally biased region" description="Basic and acidic residues" evidence="1">
    <location>
        <begin position="305"/>
        <end position="325"/>
    </location>
</feature>
<dbReference type="AlphaFoldDB" id="A0A7J6LFC5"/>
<accession>A0A7J6LFC5</accession>
<feature type="region of interest" description="Disordered" evidence="1">
    <location>
        <begin position="17"/>
        <end position="36"/>
    </location>
</feature>
<feature type="region of interest" description="Disordered" evidence="1">
    <location>
        <begin position="92"/>
        <end position="187"/>
    </location>
</feature>
<organism evidence="2 3">
    <name type="scientific">Perkinsus chesapeaki</name>
    <name type="common">Clam parasite</name>
    <name type="synonym">Perkinsus andrewsi</name>
    <dbReference type="NCBI Taxonomy" id="330153"/>
    <lineage>
        <taxon>Eukaryota</taxon>
        <taxon>Sar</taxon>
        <taxon>Alveolata</taxon>
        <taxon>Perkinsozoa</taxon>
        <taxon>Perkinsea</taxon>
        <taxon>Perkinsida</taxon>
        <taxon>Perkinsidae</taxon>
        <taxon>Perkinsus</taxon>
    </lineage>
</organism>
<name>A0A7J6LFC5_PERCH</name>
<evidence type="ECO:0008006" key="4">
    <source>
        <dbReference type="Google" id="ProtNLM"/>
    </source>
</evidence>
<dbReference type="OrthoDB" id="10499305at2759"/>
<keyword evidence="3" id="KW-1185">Reference proteome</keyword>
<sequence length="403" mass="44392">MSSSSAQAHARALVRQARAAVESGGGGGATNNAPTSIRGVSLCTQIPGVSDAVICVLCKKRVKTGKMWFIHSRTPQHQHLLQRLELALVSRESQPAAAAEHAEPSSQENKDEAEKTEDKPSAAAADGGGLLGAAYSDDEESSSDGESETKEKEEPKRGNDVVVPPLRKPSKTEPIGPIPSNEDLLDSDDIRNYVTAELAGLVVSGTEYEYDVEDDGQGKKRRRRPPPPAAKKKVLATSALPAGFFDDEDKAAEVFGKEAPSKRKAKEIQNDMRKLELELDAGDRRRLVEGNVRYEEDSEVITDEYVRSLHHDQEERERHLDDIRDKRRRVHERHELHLPPPAEESSAIDTESSSDVDIASPESPRRDTESTGPAKAVTVEDEEDEEEDFDEDDFAVNWRSKSM</sequence>
<feature type="compositionally biased region" description="Acidic residues" evidence="1">
    <location>
        <begin position="379"/>
        <end position="394"/>
    </location>
</feature>
<feature type="compositionally biased region" description="Basic residues" evidence="1">
    <location>
        <begin position="219"/>
        <end position="234"/>
    </location>
</feature>
<evidence type="ECO:0000256" key="1">
    <source>
        <dbReference type="SAM" id="MobiDB-lite"/>
    </source>
</evidence>
<evidence type="ECO:0000313" key="3">
    <source>
        <dbReference type="Proteomes" id="UP000591131"/>
    </source>
</evidence>
<gene>
    <name evidence="2" type="ORF">FOL47_008229</name>
</gene>
<feature type="region of interest" description="Disordered" evidence="1">
    <location>
        <begin position="204"/>
        <end position="234"/>
    </location>
</feature>
<protein>
    <recommendedName>
        <fullName evidence="4">Coiled-coil domain-containing protein 16</fullName>
    </recommendedName>
</protein>
<feature type="compositionally biased region" description="Basic and acidic residues" evidence="1">
    <location>
        <begin position="147"/>
        <end position="159"/>
    </location>
</feature>
<feature type="compositionally biased region" description="Acidic residues" evidence="1">
    <location>
        <begin position="136"/>
        <end position="146"/>
    </location>
</feature>
<dbReference type="EMBL" id="JAAPAO010000516">
    <property type="protein sequence ID" value="KAF4657952.1"/>
    <property type="molecule type" value="Genomic_DNA"/>
</dbReference>
<reference evidence="2 3" key="1">
    <citation type="submission" date="2020-04" db="EMBL/GenBank/DDBJ databases">
        <title>Perkinsus chesapeaki whole genome sequence.</title>
        <authorList>
            <person name="Bogema D.R."/>
        </authorList>
    </citation>
    <scope>NUCLEOTIDE SEQUENCE [LARGE SCALE GENOMIC DNA]</scope>
    <source>
        <strain evidence="2">ATCC PRA-425</strain>
    </source>
</reference>
<comment type="caution">
    <text evidence="2">The sequence shown here is derived from an EMBL/GenBank/DDBJ whole genome shotgun (WGS) entry which is preliminary data.</text>
</comment>
<proteinExistence type="predicted"/>
<feature type="compositionally biased region" description="Basic and acidic residues" evidence="1">
    <location>
        <begin position="100"/>
        <end position="120"/>
    </location>
</feature>
<feature type="region of interest" description="Disordered" evidence="1">
    <location>
        <begin position="305"/>
        <end position="403"/>
    </location>
</feature>
<dbReference type="Proteomes" id="UP000591131">
    <property type="component" value="Unassembled WGS sequence"/>
</dbReference>
<evidence type="ECO:0000313" key="2">
    <source>
        <dbReference type="EMBL" id="KAF4657952.1"/>
    </source>
</evidence>